<reference evidence="1 2" key="1">
    <citation type="submission" date="2014-02" db="EMBL/GenBank/DDBJ databases">
        <authorList>
            <person name="Genoscope - CEA"/>
        </authorList>
    </citation>
    <scope>NUCLEOTIDE SEQUENCE [LARGE SCALE GENOMIC DNA]</scope>
    <source>
        <strain evidence="1 2">PCC 8005</strain>
    </source>
</reference>
<evidence type="ECO:0000313" key="2">
    <source>
        <dbReference type="Proteomes" id="UP000032946"/>
    </source>
</evidence>
<organism evidence="1 2">
    <name type="scientific">Limnospira indica PCC 8005</name>
    <dbReference type="NCBI Taxonomy" id="376219"/>
    <lineage>
        <taxon>Bacteria</taxon>
        <taxon>Bacillati</taxon>
        <taxon>Cyanobacteriota</taxon>
        <taxon>Cyanophyceae</taxon>
        <taxon>Oscillatoriophycideae</taxon>
        <taxon>Oscillatoriales</taxon>
        <taxon>Sirenicapillariaceae</taxon>
        <taxon>Limnospira</taxon>
    </lineage>
</organism>
<protein>
    <submittedName>
        <fullName evidence="1">Uncharacterized protein</fullName>
    </submittedName>
</protein>
<name>A0A9P1NX21_9CYAN</name>
<evidence type="ECO:0000313" key="1">
    <source>
        <dbReference type="EMBL" id="CDM93183.1"/>
    </source>
</evidence>
<accession>A0A9P1NX21</accession>
<proteinExistence type="predicted"/>
<keyword evidence="2" id="KW-1185">Reference proteome</keyword>
<dbReference type="EMBL" id="FO818640">
    <property type="protein sequence ID" value="CDM93183.1"/>
    <property type="molecule type" value="Genomic_DNA"/>
</dbReference>
<dbReference type="Proteomes" id="UP000032946">
    <property type="component" value="Chromosome"/>
</dbReference>
<sequence>MEKGGHAHLFTRDIMGAVQDLKSSGSPCYIIVVIIANNWSISEITTITNQMDMVFHFNLNPLLWF</sequence>
<dbReference type="AlphaFoldDB" id="A0A9P1NX21"/>
<gene>
    <name evidence="1" type="ORF">ARTHRO_10856</name>
</gene>